<dbReference type="PANTHER" id="PTHR35272:SF4">
    <property type="entry name" value="THIOL:DISULFIDE INTERCHANGE PROTEIN DSBG"/>
    <property type="match status" value="1"/>
</dbReference>
<evidence type="ECO:0000256" key="1">
    <source>
        <dbReference type="SAM" id="SignalP"/>
    </source>
</evidence>
<evidence type="ECO:0008006" key="4">
    <source>
        <dbReference type="Google" id="ProtNLM"/>
    </source>
</evidence>
<reference evidence="2 3" key="1">
    <citation type="submission" date="2020-01" db="EMBL/GenBank/DDBJ databases">
        <title>Complete genome of Aeromonas media MC64.</title>
        <authorList>
            <person name="Cao G."/>
            <person name="Fu J."/>
            <person name="Zhong C."/>
        </authorList>
    </citation>
    <scope>NUCLEOTIDE SEQUENCE [LARGE SCALE GENOMIC DNA]</scope>
    <source>
        <strain evidence="2 3">MC64</strain>
        <plasmid evidence="3">pmc64a</plasmid>
    </source>
</reference>
<dbReference type="RefSeq" id="WP_161507973.1">
    <property type="nucleotide sequence ID" value="NZ_CP047963.1"/>
</dbReference>
<dbReference type="PANTHER" id="PTHR35272">
    <property type="entry name" value="THIOL:DISULFIDE INTERCHANGE PROTEIN DSBC-RELATED"/>
    <property type="match status" value="1"/>
</dbReference>
<proteinExistence type="predicted"/>
<sequence>MMKKRPVLLALTLLVSGFSQAEAPSVSPADSEEAVAKNVVKSVPLPLDGLVAAKDKNGNDVIVSTNGRYFLKGYLQDVFTNKQIKTVDDAVDAQYLTLANMGLNLVDIGTIPYGNPKLPLQARIMVDPYCASCTDLLRKLSEHRDEVHVEIMLTPIAGQMSIKTALNLWCTYEVDYDKGREVVELLMKGKPYPELPEQPTCKGQRVLLNTMLTRTFNLKGVPAIWRVDGLAQPGIPNDLLAFLNERRPSDESSDESVVSK</sequence>
<dbReference type="AlphaFoldDB" id="A0AAE6SMW2"/>
<keyword evidence="1" id="KW-0732">Signal</keyword>
<feature type="signal peptide" evidence="1">
    <location>
        <begin position="1"/>
        <end position="21"/>
    </location>
</feature>
<protein>
    <recommendedName>
        <fullName evidence="4">Thiol:disulfide interchange protein</fullName>
    </recommendedName>
</protein>
<gene>
    <name evidence="2" type="ORF">GWI30_22875</name>
</gene>
<dbReference type="InterPro" id="IPR036249">
    <property type="entry name" value="Thioredoxin-like_sf"/>
</dbReference>
<name>A0AAE6SMW2_AERME</name>
<dbReference type="Gene3D" id="3.40.30.10">
    <property type="entry name" value="Glutaredoxin"/>
    <property type="match status" value="1"/>
</dbReference>
<accession>A0AAE6SMW2</accession>
<geneLocation type="plasmid" evidence="3">
    <name>pmc64a</name>
</geneLocation>
<dbReference type="InterPro" id="IPR051470">
    <property type="entry name" value="Thiol:disulfide_interchange"/>
</dbReference>
<dbReference type="SUPFAM" id="SSF52833">
    <property type="entry name" value="Thioredoxin-like"/>
    <property type="match status" value="1"/>
</dbReference>
<keyword evidence="2" id="KW-0614">Plasmid</keyword>
<evidence type="ECO:0000313" key="3">
    <source>
        <dbReference type="Proteomes" id="UP000463871"/>
    </source>
</evidence>
<evidence type="ECO:0000313" key="2">
    <source>
        <dbReference type="EMBL" id="QHQ53684.1"/>
    </source>
</evidence>
<dbReference type="EMBL" id="CP047963">
    <property type="protein sequence ID" value="QHQ53684.1"/>
    <property type="molecule type" value="Genomic_DNA"/>
</dbReference>
<dbReference type="Proteomes" id="UP000463871">
    <property type="component" value="Plasmid pMC64A"/>
</dbReference>
<feature type="chain" id="PRO_5042156592" description="Thiol:disulfide interchange protein" evidence="1">
    <location>
        <begin position="22"/>
        <end position="260"/>
    </location>
</feature>
<organism evidence="2 3">
    <name type="scientific">Aeromonas media</name>
    <dbReference type="NCBI Taxonomy" id="651"/>
    <lineage>
        <taxon>Bacteria</taxon>
        <taxon>Pseudomonadati</taxon>
        <taxon>Pseudomonadota</taxon>
        <taxon>Gammaproteobacteria</taxon>
        <taxon>Aeromonadales</taxon>
        <taxon>Aeromonadaceae</taxon>
        <taxon>Aeromonas</taxon>
    </lineage>
</organism>